<organism evidence="6 7">
    <name type="scientific">Rugosimonospora africana</name>
    <dbReference type="NCBI Taxonomy" id="556532"/>
    <lineage>
        <taxon>Bacteria</taxon>
        <taxon>Bacillati</taxon>
        <taxon>Actinomycetota</taxon>
        <taxon>Actinomycetes</taxon>
        <taxon>Micromonosporales</taxon>
        <taxon>Micromonosporaceae</taxon>
        <taxon>Rugosimonospora</taxon>
    </lineage>
</organism>
<dbReference type="InterPro" id="IPR006059">
    <property type="entry name" value="SBP"/>
</dbReference>
<keyword evidence="7" id="KW-1185">Reference proteome</keyword>
<evidence type="ECO:0000313" key="6">
    <source>
        <dbReference type="EMBL" id="GIH14256.1"/>
    </source>
</evidence>
<feature type="chain" id="PRO_5038919751" evidence="5">
    <location>
        <begin position="18"/>
        <end position="441"/>
    </location>
</feature>
<dbReference type="RefSeq" id="WP_203917927.1">
    <property type="nucleotide sequence ID" value="NZ_BONZ01000022.1"/>
</dbReference>
<dbReference type="PANTHER" id="PTHR43649:SF31">
    <property type="entry name" value="SN-GLYCEROL-3-PHOSPHATE-BINDING PERIPLASMIC PROTEIN UGPB"/>
    <property type="match status" value="1"/>
</dbReference>
<dbReference type="GO" id="GO:0030313">
    <property type="term" value="C:cell envelope"/>
    <property type="evidence" value="ECO:0007669"/>
    <property type="project" value="UniProtKB-SubCell"/>
</dbReference>
<dbReference type="AlphaFoldDB" id="A0A8J3QSI0"/>
<evidence type="ECO:0000256" key="5">
    <source>
        <dbReference type="SAM" id="SignalP"/>
    </source>
</evidence>
<dbReference type="InterPro" id="IPR050490">
    <property type="entry name" value="Bact_solute-bd_prot1"/>
</dbReference>
<dbReference type="SUPFAM" id="SSF53850">
    <property type="entry name" value="Periplasmic binding protein-like II"/>
    <property type="match status" value="1"/>
</dbReference>
<dbReference type="PANTHER" id="PTHR43649">
    <property type="entry name" value="ARABINOSE-BINDING PROTEIN-RELATED"/>
    <property type="match status" value="1"/>
</dbReference>
<feature type="signal peptide" evidence="5">
    <location>
        <begin position="1"/>
        <end position="17"/>
    </location>
</feature>
<gene>
    <name evidence="6" type="ORF">Raf01_24280</name>
</gene>
<keyword evidence="4 5" id="KW-0732">Signal</keyword>
<name>A0A8J3QSI0_9ACTN</name>
<evidence type="ECO:0000256" key="1">
    <source>
        <dbReference type="ARBA" id="ARBA00004196"/>
    </source>
</evidence>
<accession>A0A8J3QSI0</accession>
<evidence type="ECO:0000313" key="7">
    <source>
        <dbReference type="Proteomes" id="UP000642748"/>
    </source>
</evidence>
<sequence length="441" mass="47276">MDSLMPRRQVLRTFALAATGAAVLGNAACGGGSSPSGADDKEFTYWSMWQDGEPSAVVLKAAIEQFTKDTGIKVNVQWKGRKVVDQIAPTLNTHNVPADLIDSQDRFVKATLFGTKQGLNLNSVYDLQIPGEGKKVADVIPAKYRDFATADGQAWLVPYQVLAEQIWYDGAALPGVTASPPKTWDEFVTLLGQRKAARGGGGPLALDGDIGDYNAFWTYHVILRDLGPGAFSAAATDKKGAKFDDPRMLAAVSKIEQLVKGGYFIKGYNGSKWPAIQQKWAGGQADFLLLGTFVPSETKSAAKAGFQYRSFPFPSGAAGDTSQEISLVGFAIPAKAKHASAAQKFIAYFLNSSRLAGMSSTANNLTPRTDIAVPAVLADAKKTLDQARTVPALDGVKMDQAEWYIKVFTPTNNEFLAGKLTAAAFLAKLKNTTADYWKVNG</sequence>
<dbReference type="EMBL" id="BONZ01000022">
    <property type="protein sequence ID" value="GIH14256.1"/>
    <property type="molecule type" value="Genomic_DNA"/>
</dbReference>
<comment type="caution">
    <text evidence="6">The sequence shown here is derived from an EMBL/GenBank/DDBJ whole genome shotgun (WGS) entry which is preliminary data.</text>
</comment>
<comment type="similarity">
    <text evidence="2">Belongs to the bacterial solute-binding protein 1 family.</text>
</comment>
<protein>
    <submittedName>
        <fullName evidence="6">Sugar-binding protein</fullName>
    </submittedName>
</protein>
<dbReference type="Proteomes" id="UP000642748">
    <property type="component" value="Unassembled WGS sequence"/>
</dbReference>
<reference evidence="6" key="1">
    <citation type="submission" date="2021-01" db="EMBL/GenBank/DDBJ databases">
        <title>Whole genome shotgun sequence of Rugosimonospora africana NBRC 104875.</title>
        <authorList>
            <person name="Komaki H."/>
            <person name="Tamura T."/>
        </authorList>
    </citation>
    <scope>NUCLEOTIDE SEQUENCE</scope>
    <source>
        <strain evidence="6">NBRC 104875</strain>
    </source>
</reference>
<comment type="subcellular location">
    <subcellularLocation>
        <location evidence="1">Cell envelope</location>
    </subcellularLocation>
</comment>
<dbReference type="Gene3D" id="3.40.190.10">
    <property type="entry name" value="Periplasmic binding protein-like II"/>
    <property type="match status" value="2"/>
</dbReference>
<proteinExistence type="inferred from homology"/>
<dbReference type="Pfam" id="PF13416">
    <property type="entry name" value="SBP_bac_8"/>
    <property type="match status" value="1"/>
</dbReference>
<keyword evidence="3" id="KW-0813">Transport</keyword>
<evidence type="ECO:0000256" key="3">
    <source>
        <dbReference type="ARBA" id="ARBA00022448"/>
    </source>
</evidence>
<evidence type="ECO:0000256" key="2">
    <source>
        <dbReference type="ARBA" id="ARBA00008520"/>
    </source>
</evidence>
<evidence type="ECO:0000256" key="4">
    <source>
        <dbReference type="ARBA" id="ARBA00022729"/>
    </source>
</evidence>